<dbReference type="Proteomes" id="UP000186230">
    <property type="component" value="Chromosome"/>
</dbReference>
<dbReference type="AlphaFoldDB" id="A0A1L7I5Y2"/>
<protein>
    <recommendedName>
        <fullName evidence="4">Macroglobulin domain-containing protein</fullName>
    </recommendedName>
</protein>
<dbReference type="Gene3D" id="2.60.40.10">
    <property type="entry name" value="Immunoglobulins"/>
    <property type="match status" value="1"/>
</dbReference>
<evidence type="ECO:0000313" key="2">
    <source>
        <dbReference type="EMBL" id="APU69001.1"/>
    </source>
</evidence>
<name>A0A1L7I5Y2_9FLAO</name>
<dbReference type="EMBL" id="CP016359">
    <property type="protein sequence ID" value="APU69001.1"/>
    <property type="molecule type" value="Genomic_DNA"/>
</dbReference>
<dbReference type="RefSeq" id="WP_083644704.1">
    <property type="nucleotide sequence ID" value="NZ_AMRU01000009.1"/>
</dbReference>
<accession>A0A1L7I5Y2</accession>
<dbReference type="SUPFAM" id="SSF49373">
    <property type="entry name" value="Invasin/intimin cell-adhesion fragments"/>
    <property type="match status" value="1"/>
</dbReference>
<feature type="chain" id="PRO_5012476491" description="Macroglobulin domain-containing protein" evidence="1">
    <location>
        <begin position="25"/>
        <end position="397"/>
    </location>
</feature>
<evidence type="ECO:0000313" key="3">
    <source>
        <dbReference type="Proteomes" id="UP000186230"/>
    </source>
</evidence>
<dbReference type="OrthoDB" id="980944at2"/>
<dbReference type="STRING" id="1229726.GRFL_2277"/>
<evidence type="ECO:0008006" key="4">
    <source>
        <dbReference type="Google" id="ProtNLM"/>
    </source>
</evidence>
<dbReference type="KEGG" id="gfl:GRFL_2277"/>
<keyword evidence="3" id="KW-1185">Reference proteome</keyword>
<sequence length="397" mass="44150">MRKRHFSLLLISLCFLSFLQQPPAARSTKEHIPSSSVAGQALQLHFSGISVESRLLLQNSYGSTILKPQITAGTYHFQVPEFMSRKMGILSWKLRNAHSERSGNILIQAAENTRLIESYFGPRSLEAGTGDHAMLVALPTDDFDNIQVQVPLSSEEFFKDQSEENSLKQQNQLQWKLVTARKKTGKVYLAAKNESVQTGELVAEIYPARPVDFSVEILPPHPYADGNSVSRLRTSILKDAFGNKVSDGTAVTFIMREPTGAMLKTTGNSVDGYATAEILHPEIPGKYQIQAFVEEMAKSGVIDFEFRPVLKGFSVQKLEKRQFQAGPLRSFLGQLVSDGVTVEVRDSHSQFILKAQTKDGFATFELPPAHASQSKTIKISVLGKTQIQQNPYYEKTK</sequence>
<dbReference type="InterPro" id="IPR013783">
    <property type="entry name" value="Ig-like_fold"/>
</dbReference>
<reference evidence="2 3" key="1">
    <citation type="submission" date="2016-07" db="EMBL/GenBank/DDBJ databases">
        <title>Multi-omics approach to identify versatile polysaccharide utilization systems of a marine flavobacterium Gramella flava.</title>
        <authorList>
            <person name="Tang K."/>
        </authorList>
    </citation>
    <scope>NUCLEOTIDE SEQUENCE [LARGE SCALE GENOMIC DNA]</scope>
    <source>
        <strain evidence="2 3">JLT2011</strain>
    </source>
</reference>
<proteinExistence type="predicted"/>
<organism evidence="2 3">
    <name type="scientific">Christiangramia flava JLT2011</name>
    <dbReference type="NCBI Taxonomy" id="1229726"/>
    <lineage>
        <taxon>Bacteria</taxon>
        <taxon>Pseudomonadati</taxon>
        <taxon>Bacteroidota</taxon>
        <taxon>Flavobacteriia</taxon>
        <taxon>Flavobacteriales</taxon>
        <taxon>Flavobacteriaceae</taxon>
        <taxon>Christiangramia</taxon>
    </lineage>
</organism>
<dbReference type="InterPro" id="IPR008964">
    <property type="entry name" value="Invasin/intimin_cell_adhesion"/>
</dbReference>
<keyword evidence="1" id="KW-0732">Signal</keyword>
<feature type="signal peptide" evidence="1">
    <location>
        <begin position="1"/>
        <end position="24"/>
    </location>
</feature>
<gene>
    <name evidence="2" type="ORF">GRFL_2277</name>
</gene>
<evidence type="ECO:0000256" key="1">
    <source>
        <dbReference type="SAM" id="SignalP"/>
    </source>
</evidence>